<feature type="domain" description="ABC transporter" evidence="6">
    <location>
        <begin position="4"/>
        <end position="237"/>
    </location>
</feature>
<dbReference type="PROSITE" id="PS50893">
    <property type="entry name" value="ABC_TRANSPORTER_2"/>
    <property type="match status" value="1"/>
</dbReference>
<dbReference type="InterPro" id="IPR003439">
    <property type="entry name" value="ABC_transporter-like_ATP-bd"/>
</dbReference>
<dbReference type="PANTHER" id="PTHR43875:SF14">
    <property type="entry name" value="ABC TRANSPORTER ATP-BINDING PROTEIN"/>
    <property type="match status" value="1"/>
</dbReference>
<keyword evidence="4" id="KW-0067">ATP-binding</keyword>
<evidence type="ECO:0000313" key="7">
    <source>
        <dbReference type="EMBL" id="CAB4684764.1"/>
    </source>
</evidence>
<dbReference type="Pfam" id="PF08402">
    <property type="entry name" value="TOBE_2"/>
    <property type="match status" value="1"/>
</dbReference>
<dbReference type="SUPFAM" id="SSF50331">
    <property type="entry name" value="MOP-like"/>
    <property type="match status" value="1"/>
</dbReference>
<dbReference type="Gene3D" id="3.40.50.300">
    <property type="entry name" value="P-loop containing nucleotide triphosphate hydrolases"/>
    <property type="match status" value="1"/>
</dbReference>
<dbReference type="SUPFAM" id="SSF52540">
    <property type="entry name" value="P-loop containing nucleoside triphosphate hydrolases"/>
    <property type="match status" value="1"/>
</dbReference>
<dbReference type="InterPro" id="IPR047641">
    <property type="entry name" value="ABC_transpr_MalK/UgpC-like"/>
</dbReference>
<dbReference type="InterPro" id="IPR013611">
    <property type="entry name" value="Transp-assoc_OB_typ2"/>
</dbReference>
<dbReference type="PANTHER" id="PTHR43875">
    <property type="entry name" value="MALTODEXTRIN IMPORT ATP-BINDING PROTEIN MSMX"/>
    <property type="match status" value="1"/>
</dbReference>
<proteinExistence type="predicted"/>
<organism evidence="7">
    <name type="scientific">freshwater metagenome</name>
    <dbReference type="NCBI Taxonomy" id="449393"/>
    <lineage>
        <taxon>unclassified sequences</taxon>
        <taxon>metagenomes</taxon>
        <taxon>ecological metagenomes</taxon>
    </lineage>
</organism>
<keyword evidence="5" id="KW-0472">Membrane</keyword>
<dbReference type="Pfam" id="PF00005">
    <property type="entry name" value="ABC_tran"/>
    <property type="match status" value="1"/>
</dbReference>
<sequence>MAEIRLENVGHSYDGGATFALNPISLTWKDGNAVALLGPSGCGKTTLLNIISGLLTPSVGRVYFDGVDVTDLDTAKRNVAQVFQFPVLYDTMTVRQNLAFPLKNRSVAKDVIASRVEEIAELLGISKYLDIRPLKLRSDLQQLVSLGRGLVRKDVPAILFDEPLTVIDQNFKWTLRGRLKEMHNNTRHTLVYVTHDQTEALTFADEVVVLNKGDVVQTGTASDLFLTPQDEFVGFFIGSPGMNFLDGKVNDGAVIVGSTQIGTAVGSSTIANGNVRIGIRPEFLSMTSSGSGVAVKINRVEHRGGYKLVHADADQGKFVAKLANDSALTAGQSAHLAFDPQRTYLFRDSKVCGTVNVKGAN</sequence>
<dbReference type="GO" id="GO:0055052">
    <property type="term" value="C:ATP-binding cassette (ABC) transporter complex, substrate-binding subunit-containing"/>
    <property type="evidence" value="ECO:0007669"/>
    <property type="project" value="TreeGrafter"/>
</dbReference>
<dbReference type="GO" id="GO:0015408">
    <property type="term" value="F:ABC-type ferric iron transporter activity"/>
    <property type="evidence" value="ECO:0007669"/>
    <property type="project" value="InterPro"/>
</dbReference>
<dbReference type="FunFam" id="3.40.50.300:FF:000042">
    <property type="entry name" value="Maltose/maltodextrin ABC transporter, ATP-binding protein"/>
    <property type="match status" value="1"/>
</dbReference>
<dbReference type="SMART" id="SM00382">
    <property type="entry name" value="AAA"/>
    <property type="match status" value="1"/>
</dbReference>
<dbReference type="Gene3D" id="2.40.50.140">
    <property type="entry name" value="Nucleic acid-binding proteins"/>
    <property type="match status" value="1"/>
</dbReference>
<protein>
    <submittedName>
        <fullName evidence="7">Unannotated protein</fullName>
    </submittedName>
</protein>
<dbReference type="EMBL" id="CAEZXJ010000063">
    <property type="protein sequence ID" value="CAB4684764.1"/>
    <property type="molecule type" value="Genomic_DNA"/>
</dbReference>
<reference evidence="7" key="1">
    <citation type="submission" date="2020-05" db="EMBL/GenBank/DDBJ databases">
        <authorList>
            <person name="Chiriac C."/>
            <person name="Salcher M."/>
            <person name="Ghai R."/>
            <person name="Kavagutti S V."/>
        </authorList>
    </citation>
    <scope>NUCLEOTIDE SEQUENCE</scope>
</reference>
<evidence type="ECO:0000256" key="1">
    <source>
        <dbReference type="ARBA" id="ARBA00022448"/>
    </source>
</evidence>
<evidence type="ECO:0000259" key="6">
    <source>
        <dbReference type="PROSITE" id="PS50893"/>
    </source>
</evidence>
<dbReference type="InterPro" id="IPR008995">
    <property type="entry name" value="Mo/tungstate-bd_C_term_dom"/>
</dbReference>
<evidence type="ECO:0000256" key="4">
    <source>
        <dbReference type="ARBA" id="ARBA00022840"/>
    </source>
</evidence>
<dbReference type="InterPro" id="IPR015853">
    <property type="entry name" value="ABC_transpr_FbpC"/>
</dbReference>
<dbReference type="InterPro" id="IPR012340">
    <property type="entry name" value="NA-bd_OB-fold"/>
</dbReference>
<dbReference type="InterPro" id="IPR003593">
    <property type="entry name" value="AAA+_ATPase"/>
</dbReference>
<accession>A0A6J6NJ68</accession>
<keyword evidence="3" id="KW-0547">Nucleotide-binding</keyword>
<dbReference type="GO" id="GO:0005524">
    <property type="term" value="F:ATP binding"/>
    <property type="evidence" value="ECO:0007669"/>
    <property type="project" value="UniProtKB-KW"/>
</dbReference>
<evidence type="ECO:0000256" key="3">
    <source>
        <dbReference type="ARBA" id="ARBA00022741"/>
    </source>
</evidence>
<dbReference type="AlphaFoldDB" id="A0A6J6NJ68"/>
<gene>
    <name evidence="7" type="ORF">UFOPK2372_00460</name>
</gene>
<keyword evidence="1" id="KW-0813">Transport</keyword>
<dbReference type="Gene3D" id="2.40.50.100">
    <property type="match status" value="1"/>
</dbReference>
<keyword evidence="2" id="KW-1003">Cell membrane</keyword>
<dbReference type="InterPro" id="IPR027417">
    <property type="entry name" value="P-loop_NTPase"/>
</dbReference>
<dbReference type="GO" id="GO:0016887">
    <property type="term" value="F:ATP hydrolysis activity"/>
    <property type="evidence" value="ECO:0007669"/>
    <property type="project" value="InterPro"/>
</dbReference>
<evidence type="ECO:0000256" key="2">
    <source>
        <dbReference type="ARBA" id="ARBA00022475"/>
    </source>
</evidence>
<evidence type="ECO:0000256" key="5">
    <source>
        <dbReference type="ARBA" id="ARBA00023136"/>
    </source>
</evidence>
<name>A0A6J6NJ68_9ZZZZ</name>
<dbReference type="CDD" id="cd03259">
    <property type="entry name" value="ABC_Carb_Solutes_like"/>
    <property type="match status" value="1"/>
</dbReference>